<keyword evidence="3" id="KW-0902">Two-component regulatory system</keyword>
<dbReference type="PANTHER" id="PTHR24421">
    <property type="entry name" value="NITRATE/NITRITE SENSOR PROTEIN NARX-RELATED"/>
    <property type="match status" value="1"/>
</dbReference>
<dbReference type="InterPro" id="IPR050482">
    <property type="entry name" value="Sensor_HK_TwoCompSys"/>
</dbReference>
<dbReference type="Pfam" id="PF00072">
    <property type="entry name" value="Response_reg"/>
    <property type="match status" value="1"/>
</dbReference>
<gene>
    <name evidence="4" type="ORF">A4W93_17930</name>
</gene>
<dbReference type="OrthoDB" id="9782588at2"/>
<dbReference type="GO" id="GO:0016020">
    <property type="term" value="C:membrane"/>
    <property type="evidence" value="ECO:0007669"/>
    <property type="project" value="InterPro"/>
</dbReference>
<evidence type="ECO:0000313" key="5">
    <source>
        <dbReference type="Proteomes" id="UP000193427"/>
    </source>
</evidence>
<keyword evidence="2" id="KW-0418">Kinase</keyword>
<dbReference type="InterPro" id="IPR003594">
    <property type="entry name" value="HATPase_dom"/>
</dbReference>
<evidence type="ECO:0000313" key="4">
    <source>
        <dbReference type="EMBL" id="ARN21622.1"/>
    </source>
</evidence>
<dbReference type="Gene3D" id="1.20.5.1930">
    <property type="match status" value="1"/>
</dbReference>
<keyword evidence="1" id="KW-0808">Transferase</keyword>
<dbReference type="InterPro" id="IPR036890">
    <property type="entry name" value="HATPase_C_sf"/>
</dbReference>
<reference evidence="4 5" key="1">
    <citation type="submission" date="2016-04" db="EMBL/GenBank/DDBJ databases">
        <title>Complete genome sequence of natural rubber-degrading, novel Gram-negative bacterium, Rhizobacter gummiphilus strain NS21.</title>
        <authorList>
            <person name="Tabata M."/>
            <person name="Kasai D."/>
            <person name="Fukuda M."/>
        </authorList>
    </citation>
    <scope>NUCLEOTIDE SEQUENCE [LARGE SCALE GENOMIC DNA]</scope>
    <source>
        <strain evidence="4 5">NS21</strain>
    </source>
</reference>
<dbReference type="SMART" id="SM00448">
    <property type="entry name" value="REC"/>
    <property type="match status" value="1"/>
</dbReference>
<sequence length="393" mass="42628">MSSKPSEPKTLRLLHLEDSEADHVLTMAHLRRGGLKIDAVRIDSEAEFLAALDPSEDWDVIVSDYNLPGFSGLIALDLLKASSRPIPFILVSGEIGEDTAVEAMRNGASDYLLKNNLSRLVPAVMHAVEVHEVHLARLRADQELGASKQRVHELVQHLQTSVEGERAAIAREIHDDVGGSLTALKFDLAWIARHTDSPDVLSRVNSALETVTHAIEASQRIMHNLRPAILEQGLVAALQWMTSRFERRTGIACQFRSRHAHLSLPAGVPLVAYRTAQEALTNVSKHANASEVHIDLSLAGGVLSLEVSDNGRGLNPEDLAKARSFGIRGLHERAGTVGGWVDLSSSPGGTTLILSVPLDIVDETEDAAHLELPEPASPEPIADDYDPTSWGEL</sequence>
<dbReference type="Pfam" id="PF07730">
    <property type="entry name" value="HisKA_3"/>
    <property type="match status" value="1"/>
</dbReference>
<proteinExistence type="predicted"/>
<dbReference type="RefSeq" id="WP_085751913.1">
    <property type="nucleotide sequence ID" value="NZ_BSPR01000011.1"/>
</dbReference>
<dbReference type="GO" id="GO:0046983">
    <property type="term" value="F:protein dimerization activity"/>
    <property type="evidence" value="ECO:0007669"/>
    <property type="project" value="InterPro"/>
</dbReference>
<dbReference type="Gene3D" id="3.30.565.10">
    <property type="entry name" value="Histidine kinase-like ATPase, C-terminal domain"/>
    <property type="match status" value="1"/>
</dbReference>
<dbReference type="Proteomes" id="UP000193427">
    <property type="component" value="Chromosome"/>
</dbReference>
<dbReference type="CDD" id="cd16917">
    <property type="entry name" value="HATPase_UhpB-NarQ-NarX-like"/>
    <property type="match status" value="1"/>
</dbReference>
<dbReference type="KEGG" id="rgu:A4W93_17930"/>
<dbReference type="CDD" id="cd00156">
    <property type="entry name" value="REC"/>
    <property type="match status" value="1"/>
</dbReference>
<dbReference type="InterPro" id="IPR011006">
    <property type="entry name" value="CheY-like_superfamily"/>
</dbReference>
<dbReference type="PROSITE" id="PS50110">
    <property type="entry name" value="RESPONSE_REGULATORY"/>
    <property type="match status" value="1"/>
</dbReference>
<dbReference type="Gene3D" id="3.40.50.2300">
    <property type="match status" value="1"/>
</dbReference>
<evidence type="ECO:0000256" key="1">
    <source>
        <dbReference type="ARBA" id="ARBA00022679"/>
    </source>
</evidence>
<dbReference type="InterPro" id="IPR011712">
    <property type="entry name" value="Sig_transdc_His_kin_sub3_dim/P"/>
</dbReference>
<dbReference type="SUPFAM" id="SSF55874">
    <property type="entry name" value="ATPase domain of HSP90 chaperone/DNA topoisomerase II/histidine kinase"/>
    <property type="match status" value="1"/>
</dbReference>
<name>A0A1W6LBJ6_9BURK</name>
<dbReference type="Pfam" id="PF02518">
    <property type="entry name" value="HATPase_c"/>
    <property type="match status" value="1"/>
</dbReference>
<keyword evidence="5" id="KW-1185">Reference proteome</keyword>
<accession>A0A1W6LBJ6</accession>
<dbReference type="SMART" id="SM00387">
    <property type="entry name" value="HATPase_c"/>
    <property type="match status" value="1"/>
</dbReference>
<evidence type="ECO:0000256" key="3">
    <source>
        <dbReference type="ARBA" id="ARBA00023012"/>
    </source>
</evidence>
<dbReference type="SUPFAM" id="SSF52172">
    <property type="entry name" value="CheY-like"/>
    <property type="match status" value="1"/>
</dbReference>
<protein>
    <submittedName>
        <fullName evidence="4">Uncharacterized protein</fullName>
    </submittedName>
</protein>
<evidence type="ECO:0000256" key="2">
    <source>
        <dbReference type="ARBA" id="ARBA00022777"/>
    </source>
</evidence>
<dbReference type="GO" id="GO:0000155">
    <property type="term" value="F:phosphorelay sensor kinase activity"/>
    <property type="evidence" value="ECO:0007669"/>
    <property type="project" value="InterPro"/>
</dbReference>
<dbReference type="InterPro" id="IPR001789">
    <property type="entry name" value="Sig_transdc_resp-reg_receiver"/>
</dbReference>
<organism evidence="4 5">
    <name type="scientific">Piscinibacter gummiphilus</name>
    <dbReference type="NCBI Taxonomy" id="946333"/>
    <lineage>
        <taxon>Bacteria</taxon>
        <taxon>Pseudomonadati</taxon>
        <taxon>Pseudomonadota</taxon>
        <taxon>Betaproteobacteria</taxon>
        <taxon>Burkholderiales</taxon>
        <taxon>Sphaerotilaceae</taxon>
        <taxon>Piscinibacter</taxon>
    </lineage>
</organism>
<dbReference type="PANTHER" id="PTHR24421:SF59">
    <property type="entry name" value="OXYGEN SENSOR HISTIDINE KINASE NREB"/>
    <property type="match status" value="1"/>
</dbReference>
<dbReference type="STRING" id="946333.A4W93_17930"/>
<dbReference type="EMBL" id="CP015118">
    <property type="protein sequence ID" value="ARN21622.1"/>
    <property type="molecule type" value="Genomic_DNA"/>
</dbReference>
<dbReference type="AlphaFoldDB" id="A0A1W6LBJ6"/>